<reference evidence="3 4" key="1">
    <citation type="journal article" date="2009" name="Stand. Genomic Sci.">
        <title>Complete genome sequence of Brachybacterium faecium type strain (Schefferle 6-10).</title>
        <authorList>
            <person name="Lapidus A."/>
            <person name="Pukall R."/>
            <person name="Labuttii K."/>
            <person name="Copeland A."/>
            <person name="Del Rio T.G."/>
            <person name="Nolan M."/>
            <person name="Chen F."/>
            <person name="Lucas S."/>
            <person name="Tice H."/>
            <person name="Cheng J.F."/>
            <person name="Bruce D."/>
            <person name="Goodwin L."/>
            <person name="Pitluck S."/>
            <person name="Rohde M."/>
            <person name="Goker M."/>
            <person name="Pati A."/>
            <person name="Ivanova N."/>
            <person name="Mavrommatis K."/>
            <person name="Chen A."/>
            <person name="Palaniappan K."/>
            <person name="D'haeseleer P."/>
            <person name="Chain P."/>
            <person name="Bristow J."/>
            <person name="Eisen J.A."/>
            <person name="Markowitz V."/>
            <person name="Hugenholtz P."/>
            <person name="Kyrpides N.C."/>
            <person name="Klenk H.P."/>
        </authorList>
    </citation>
    <scope>NUCLEOTIDE SEQUENCE [LARGE SCALE GENOMIC DNA]</scope>
    <source>
        <strain evidence="4">ATCC 43885 / DSM 4810 / JCM 11609 / LMG 19847 / NBRC 14762 / NCIMB 9860 / 6-10</strain>
    </source>
</reference>
<dbReference type="OrthoDB" id="4248066at2"/>
<name>C7MET0_BRAFD</name>
<sequence length="227" mass="23735">MSTIIILGGHGKVALHAHRKLVEAGHSVTATIRSAHQAAAIEKAGASPLVLDLQEASTDQLAEAISGHDAVVWSAGAGGAGREFTFAVDRDAAIRSMDAAERAGVQRYVMVSYQGSSLDHGVAEDHGFFPYVQAKAEADVHLRESSLDWTILGPGFLTDDDPAGTVGPGPIEEFGGDRQGPGPQGERTISRSDVAQTIVDALDIASTVGRTIEYGRGSTPIREALAR</sequence>
<dbReference type="Pfam" id="PF13460">
    <property type="entry name" value="NAD_binding_10"/>
    <property type="match status" value="1"/>
</dbReference>
<evidence type="ECO:0000313" key="3">
    <source>
        <dbReference type="EMBL" id="ACU86080.1"/>
    </source>
</evidence>
<evidence type="ECO:0000256" key="1">
    <source>
        <dbReference type="SAM" id="MobiDB-lite"/>
    </source>
</evidence>
<proteinExistence type="predicted"/>
<dbReference type="eggNOG" id="COG0702">
    <property type="taxonomic scope" value="Bacteria"/>
</dbReference>
<dbReference type="InterPro" id="IPR036291">
    <property type="entry name" value="NAD(P)-bd_dom_sf"/>
</dbReference>
<keyword evidence="4" id="KW-1185">Reference proteome</keyword>
<dbReference type="AlphaFoldDB" id="C7MET0"/>
<dbReference type="PATRIC" id="fig|446465.5.peg.2261"/>
<feature type="region of interest" description="Disordered" evidence="1">
    <location>
        <begin position="169"/>
        <end position="191"/>
    </location>
</feature>
<dbReference type="Gene3D" id="3.40.50.720">
    <property type="entry name" value="NAD(P)-binding Rossmann-like Domain"/>
    <property type="match status" value="1"/>
</dbReference>
<dbReference type="HOGENOM" id="CLU_025711_1_1_11"/>
<dbReference type="PANTHER" id="PTHR15020">
    <property type="entry name" value="FLAVIN REDUCTASE-RELATED"/>
    <property type="match status" value="1"/>
</dbReference>
<accession>C7MET0</accession>
<feature type="domain" description="NAD(P)-binding" evidence="2">
    <location>
        <begin position="8"/>
        <end position="203"/>
    </location>
</feature>
<organism evidence="3 4">
    <name type="scientific">Brachybacterium faecium (strain ATCC 43885 / DSM 4810 / JCM 11609 / LMG 19847 / NBRC 14762 / NCIMB 9860 / 6-10)</name>
    <dbReference type="NCBI Taxonomy" id="446465"/>
    <lineage>
        <taxon>Bacteria</taxon>
        <taxon>Bacillati</taxon>
        <taxon>Actinomycetota</taxon>
        <taxon>Actinomycetes</taxon>
        <taxon>Micrococcales</taxon>
        <taxon>Dermabacteraceae</taxon>
        <taxon>Brachybacterium</taxon>
    </lineage>
</organism>
<gene>
    <name evidence="3" type="ordered locus">Bfae_22830</name>
</gene>
<dbReference type="PANTHER" id="PTHR15020:SF50">
    <property type="entry name" value="UPF0659 PROTEIN YMR090W"/>
    <property type="match status" value="1"/>
</dbReference>
<dbReference type="InterPro" id="IPR016040">
    <property type="entry name" value="NAD(P)-bd_dom"/>
</dbReference>
<dbReference type="SUPFAM" id="SSF51735">
    <property type="entry name" value="NAD(P)-binding Rossmann-fold domains"/>
    <property type="match status" value="1"/>
</dbReference>
<protein>
    <submittedName>
        <fullName evidence="3">Putative NADH-flavin reductase</fullName>
    </submittedName>
</protein>
<evidence type="ECO:0000313" key="4">
    <source>
        <dbReference type="Proteomes" id="UP000001919"/>
    </source>
</evidence>
<dbReference type="Proteomes" id="UP000001919">
    <property type="component" value="Chromosome"/>
</dbReference>
<dbReference type="EMBL" id="CP001643">
    <property type="protein sequence ID" value="ACU86080.1"/>
    <property type="molecule type" value="Genomic_DNA"/>
</dbReference>
<dbReference type="STRING" id="446465.Bfae_22830"/>
<dbReference type="CDD" id="cd05243">
    <property type="entry name" value="SDR_a5"/>
    <property type="match status" value="1"/>
</dbReference>
<evidence type="ECO:0000259" key="2">
    <source>
        <dbReference type="Pfam" id="PF13460"/>
    </source>
</evidence>
<dbReference type="KEGG" id="bfa:Bfae_22830"/>